<dbReference type="STRING" id="213810.RUM_07890"/>
<reference evidence="3" key="1">
    <citation type="submission" date="2010-03" db="EMBL/GenBank/DDBJ databases">
        <title>The genome sequence of Ruminococcus sp. 18P13.</title>
        <authorList>
            <consortium name="metaHIT consortium -- http://www.metahit.eu/"/>
            <person name="Pajon A."/>
            <person name="Turner K."/>
            <person name="Parkhill J."/>
            <person name="Bernalier A."/>
        </authorList>
    </citation>
    <scope>NUCLEOTIDE SEQUENCE [LARGE SCALE GENOMIC DNA]</scope>
    <source>
        <strain evidence="3">Type strain: 18P13</strain>
    </source>
</reference>
<dbReference type="AlphaFoldDB" id="D4LBI4"/>
<dbReference type="GO" id="GO:0016491">
    <property type="term" value="F:oxidoreductase activity"/>
    <property type="evidence" value="ECO:0007669"/>
    <property type="project" value="InterPro"/>
</dbReference>
<dbReference type="InterPro" id="IPR010982">
    <property type="entry name" value="Lambda_DNA-bd_dom_sf"/>
</dbReference>
<accession>D4LBI4</accession>
<dbReference type="RefSeq" id="WP_015557886.1">
    <property type="nucleotide sequence ID" value="NC_021039.1"/>
</dbReference>
<dbReference type="SMART" id="SM00530">
    <property type="entry name" value="HTH_XRE"/>
    <property type="match status" value="1"/>
</dbReference>
<dbReference type="Pfam" id="PF01381">
    <property type="entry name" value="HTH_3"/>
    <property type="match status" value="1"/>
</dbReference>
<name>D4LBI4_RUMC1</name>
<dbReference type="GO" id="GO:0003677">
    <property type="term" value="F:DNA binding"/>
    <property type="evidence" value="ECO:0007669"/>
    <property type="project" value="UniProtKB-KW"/>
</dbReference>
<evidence type="ECO:0000259" key="2">
    <source>
        <dbReference type="PROSITE" id="PS50943"/>
    </source>
</evidence>
<dbReference type="EMBL" id="FP929052">
    <property type="protein sequence ID" value="CBL16979.1"/>
    <property type="molecule type" value="Genomic_DNA"/>
</dbReference>
<dbReference type="SUPFAM" id="SSF47413">
    <property type="entry name" value="lambda repressor-like DNA-binding domains"/>
    <property type="match status" value="1"/>
</dbReference>
<dbReference type="HOGENOM" id="CLU_118960_0_0_9"/>
<evidence type="ECO:0000256" key="1">
    <source>
        <dbReference type="ARBA" id="ARBA00023125"/>
    </source>
</evidence>
<gene>
    <name evidence="3" type="ordered locus">RUM_07890</name>
</gene>
<dbReference type="PANTHER" id="PTHR46558">
    <property type="entry name" value="TRACRIPTIONAL REGULATORY PROTEIN-RELATED-RELATED"/>
    <property type="match status" value="1"/>
</dbReference>
<proteinExistence type="predicted"/>
<dbReference type="InterPro" id="IPR001387">
    <property type="entry name" value="Cro/C1-type_HTH"/>
</dbReference>
<dbReference type="Proteomes" id="UP000007054">
    <property type="component" value="Chromosome"/>
</dbReference>
<evidence type="ECO:0000313" key="4">
    <source>
        <dbReference type="Proteomes" id="UP000007054"/>
    </source>
</evidence>
<dbReference type="SUPFAM" id="SSF49367">
    <property type="entry name" value="Superoxide reductase-like"/>
    <property type="match status" value="1"/>
</dbReference>
<dbReference type="CDD" id="cd00093">
    <property type="entry name" value="HTH_XRE"/>
    <property type="match status" value="1"/>
</dbReference>
<dbReference type="InterPro" id="IPR036073">
    <property type="entry name" value="Desulfoferrodoxin_Fe-bd_dom_sf"/>
</dbReference>
<dbReference type="Gene3D" id="2.60.40.730">
    <property type="entry name" value="SOR catalytic domain"/>
    <property type="match status" value="1"/>
</dbReference>
<feature type="domain" description="HTH cro/C1-type" evidence="2">
    <location>
        <begin position="10"/>
        <end position="64"/>
    </location>
</feature>
<dbReference type="BioCyc" id="RCHA213810:RUM_RS03820-MONOMER"/>
<dbReference type="PANTHER" id="PTHR46558:SF11">
    <property type="entry name" value="HTH-TYPE TRANSCRIPTIONAL REGULATOR XRE"/>
    <property type="match status" value="1"/>
</dbReference>
<organism evidence="3 4">
    <name type="scientific">Ruminococcus champanellensis (strain DSM 18848 / JCM 17042 / KCTC 15320 / 18P13)</name>
    <dbReference type="NCBI Taxonomy" id="213810"/>
    <lineage>
        <taxon>Bacteria</taxon>
        <taxon>Bacillati</taxon>
        <taxon>Bacillota</taxon>
        <taxon>Clostridia</taxon>
        <taxon>Eubacteriales</taxon>
        <taxon>Oscillospiraceae</taxon>
        <taxon>Ruminococcus</taxon>
    </lineage>
</organism>
<dbReference type="Gene3D" id="1.10.260.40">
    <property type="entry name" value="lambda repressor-like DNA-binding domains"/>
    <property type="match status" value="1"/>
</dbReference>
<dbReference type="KEGG" id="rch:RUM_07890"/>
<keyword evidence="4" id="KW-1185">Reference proteome</keyword>
<dbReference type="PATRIC" id="fig|213810.4.peg.703"/>
<dbReference type="GO" id="GO:0005506">
    <property type="term" value="F:iron ion binding"/>
    <property type="evidence" value="ECO:0007669"/>
    <property type="project" value="InterPro"/>
</dbReference>
<evidence type="ECO:0000313" key="3">
    <source>
        <dbReference type="EMBL" id="CBL16979.1"/>
    </source>
</evidence>
<dbReference type="GeneID" id="83155575"/>
<reference evidence="3" key="2">
    <citation type="submission" date="2010-03" db="EMBL/GenBank/DDBJ databases">
        <authorList>
            <person name="Pajon A."/>
        </authorList>
    </citation>
    <scope>NUCLEOTIDE SEQUENCE</scope>
    <source>
        <strain evidence="3">Type strain: 18P13</strain>
    </source>
</reference>
<dbReference type="PROSITE" id="PS50943">
    <property type="entry name" value="HTH_CROC1"/>
    <property type="match status" value="1"/>
</dbReference>
<keyword evidence="1" id="KW-0238">DNA-binding</keyword>
<sequence length="194" mass="22212">MDQIRTGSLIRRLRLEQGMTQLALAERLGVSDKAVSKWERGCGAPDLSILPLLSQALEVDTDTLLRGDLEANDLTNGNLKRMRFYLCPECGNLLISQENADISCCGRRLSPLEPQKTDPAHMLHAERNDGEWYITTEHSMHREHYISFVALLSGDTLILKKRYPEWTLETRLPYLPQSTLLWYCTQHGLFSQRL</sequence>
<protein>
    <submittedName>
        <fullName evidence="3">Predicted transcriptional regulators</fullName>
    </submittedName>
</protein>